<dbReference type="InterPro" id="IPR013324">
    <property type="entry name" value="RNA_pol_sigma_r3/r4-like"/>
</dbReference>
<organism evidence="7 8">
    <name type="scientific">Segatella oulorum</name>
    <dbReference type="NCBI Taxonomy" id="28136"/>
    <lineage>
        <taxon>Bacteria</taxon>
        <taxon>Pseudomonadati</taxon>
        <taxon>Bacteroidota</taxon>
        <taxon>Bacteroidia</taxon>
        <taxon>Bacteroidales</taxon>
        <taxon>Prevotellaceae</taxon>
        <taxon>Segatella</taxon>
    </lineage>
</organism>
<dbReference type="SUPFAM" id="SSF88659">
    <property type="entry name" value="Sigma3 and sigma4 domains of RNA polymerase sigma factors"/>
    <property type="match status" value="1"/>
</dbReference>
<dbReference type="Pfam" id="PF04542">
    <property type="entry name" value="Sigma70_r2"/>
    <property type="match status" value="1"/>
</dbReference>
<dbReference type="AlphaFoldDB" id="A0A1T4L8C8"/>
<gene>
    <name evidence="7" type="ORF">SAMN02745202_00327</name>
</gene>
<evidence type="ECO:0000256" key="2">
    <source>
        <dbReference type="ARBA" id="ARBA00023015"/>
    </source>
</evidence>
<evidence type="ECO:0000259" key="6">
    <source>
        <dbReference type="Pfam" id="PF08281"/>
    </source>
</evidence>
<feature type="domain" description="RNA polymerase sigma-70 region 2" evidence="5">
    <location>
        <begin position="27"/>
        <end position="94"/>
    </location>
</feature>
<evidence type="ECO:0000256" key="4">
    <source>
        <dbReference type="ARBA" id="ARBA00023163"/>
    </source>
</evidence>
<proteinExistence type="inferred from homology"/>
<keyword evidence="2" id="KW-0805">Transcription regulation</keyword>
<evidence type="ECO:0000256" key="1">
    <source>
        <dbReference type="ARBA" id="ARBA00010641"/>
    </source>
</evidence>
<dbReference type="PANTHER" id="PTHR43133:SF46">
    <property type="entry name" value="RNA POLYMERASE SIGMA-70 FACTOR ECF SUBFAMILY"/>
    <property type="match status" value="1"/>
</dbReference>
<dbReference type="InterPro" id="IPR036388">
    <property type="entry name" value="WH-like_DNA-bd_sf"/>
</dbReference>
<evidence type="ECO:0000313" key="7">
    <source>
        <dbReference type="EMBL" id="SJZ50914.1"/>
    </source>
</evidence>
<dbReference type="InterPro" id="IPR007627">
    <property type="entry name" value="RNA_pol_sigma70_r2"/>
</dbReference>
<dbReference type="RefSeq" id="WP_004381277.1">
    <property type="nucleotide sequence ID" value="NZ_CALIMT010000045.1"/>
</dbReference>
<dbReference type="GO" id="GO:0006352">
    <property type="term" value="P:DNA-templated transcription initiation"/>
    <property type="evidence" value="ECO:0007669"/>
    <property type="project" value="InterPro"/>
</dbReference>
<dbReference type="PANTHER" id="PTHR43133">
    <property type="entry name" value="RNA POLYMERASE ECF-TYPE SIGMA FACTO"/>
    <property type="match status" value="1"/>
</dbReference>
<comment type="similarity">
    <text evidence="1">Belongs to the sigma-70 factor family. ECF subfamily.</text>
</comment>
<dbReference type="STRING" id="28136.SAMN02745202_00327"/>
<reference evidence="7 8" key="1">
    <citation type="submission" date="2017-02" db="EMBL/GenBank/DDBJ databases">
        <authorList>
            <person name="Peterson S.W."/>
        </authorList>
    </citation>
    <scope>NUCLEOTIDE SEQUENCE [LARGE SCALE GENOMIC DNA]</scope>
    <source>
        <strain evidence="7 8">ATCC 43324</strain>
    </source>
</reference>
<dbReference type="InterPro" id="IPR039425">
    <property type="entry name" value="RNA_pol_sigma-70-like"/>
</dbReference>
<dbReference type="InterPro" id="IPR013325">
    <property type="entry name" value="RNA_pol_sigma_r2"/>
</dbReference>
<dbReference type="eggNOG" id="COG1595">
    <property type="taxonomic scope" value="Bacteria"/>
</dbReference>
<dbReference type="NCBIfam" id="TIGR02937">
    <property type="entry name" value="sigma70-ECF"/>
    <property type="match status" value="1"/>
</dbReference>
<dbReference type="GO" id="GO:0016987">
    <property type="term" value="F:sigma factor activity"/>
    <property type="evidence" value="ECO:0007669"/>
    <property type="project" value="UniProtKB-KW"/>
</dbReference>
<name>A0A1T4L8C8_9BACT</name>
<keyword evidence="3" id="KW-0731">Sigma factor</keyword>
<keyword evidence="4" id="KW-0804">Transcription</keyword>
<dbReference type="GeneID" id="95426741"/>
<dbReference type="InterPro" id="IPR013249">
    <property type="entry name" value="RNA_pol_sigma70_r4_t2"/>
</dbReference>
<dbReference type="Proteomes" id="UP000190065">
    <property type="component" value="Unassembled WGS sequence"/>
</dbReference>
<dbReference type="EMBL" id="FUXK01000003">
    <property type="protein sequence ID" value="SJZ50914.1"/>
    <property type="molecule type" value="Genomic_DNA"/>
</dbReference>
<sequence>MNLFGYNKEQHLLRLFEQGNAFAMDQLYGEYADYLAAVCARYIPNVEDMHDVLQEAFIRIFTKIHTFEYQGKGSLKAWLTRVVVNEALYFLRKDHSKLFVNQAIELPDAEIDAPDVDSLSVTQITNAIQQLPLGYRTVFNLFAIEGKTHKEIAALLHIKPDTSASQFHKARNLLANILNEQKQKETEQ</sequence>
<dbReference type="GO" id="GO:0003677">
    <property type="term" value="F:DNA binding"/>
    <property type="evidence" value="ECO:0007669"/>
    <property type="project" value="InterPro"/>
</dbReference>
<dbReference type="Pfam" id="PF08281">
    <property type="entry name" value="Sigma70_r4_2"/>
    <property type="match status" value="1"/>
</dbReference>
<accession>A0A1T4L8C8</accession>
<dbReference type="Gene3D" id="1.10.10.10">
    <property type="entry name" value="Winged helix-like DNA-binding domain superfamily/Winged helix DNA-binding domain"/>
    <property type="match status" value="1"/>
</dbReference>
<dbReference type="Gene3D" id="1.10.1740.10">
    <property type="match status" value="1"/>
</dbReference>
<evidence type="ECO:0000313" key="8">
    <source>
        <dbReference type="Proteomes" id="UP000190065"/>
    </source>
</evidence>
<evidence type="ECO:0000259" key="5">
    <source>
        <dbReference type="Pfam" id="PF04542"/>
    </source>
</evidence>
<feature type="domain" description="RNA polymerase sigma factor 70 region 4 type 2" evidence="6">
    <location>
        <begin position="123"/>
        <end position="172"/>
    </location>
</feature>
<protein>
    <submittedName>
        <fullName evidence="7">RNA polymerase sigma-70 factor, ECF subfamily</fullName>
    </submittedName>
</protein>
<dbReference type="InterPro" id="IPR014284">
    <property type="entry name" value="RNA_pol_sigma-70_dom"/>
</dbReference>
<dbReference type="SUPFAM" id="SSF88946">
    <property type="entry name" value="Sigma2 domain of RNA polymerase sigma factors"/>
    <property type="match status" value="1"/>
</dbReference>
<dbReference type="CDD" id="cd06171">
    <property type="entry name" value="Sigma70_r4"/>
    <property type="match status" value="1"/>
</dbReference>
<evidence type="ECO:0000256" key="3">
    <source>
        <dbReference type="ARBA" id="ARBA00023082"/>
    </source>
</evidence>